<dbReference type="OrthoDB" id="9792533at2"/>
<dbReference type="STRING" id="443144.GM21_2883"/>
<dbReference type="eggNOG" id="COG4393">
    <property type="taxonomic scope" value="Bacteria"/>
</dbReference>
<proteinExistence type="predicted"/>
<evidence type="ECO:0000313" key="2">
    <source>
        <dbReference type="EMBL" id="ACT18915.1"/>
    </source>
</evidence>
<dbReference type="InterPro" id="IPR018758">
    <property type="entry name" value="FtrD-like"/>
</dbReference>
<gene>
    <name evidence="2" type="ordered locus">GM21_2883</name>
</gene>
<organism evidence="2">
    <name type="scientific">Geobacter sp. (strain M21)</name>
    <dbReference type="NCBI Taxonomy" id="443144"/>
    <lineage>
        <taxon>Bacteria</taxon>
        <taxon>Pseudomonadati</taxon>
        <taxon>Thermodesulfobacteriota</taxon>
        <taxon>Desulfuromonadia</taxon>
        <taxon>Geobacterales</taxon>
        <taxon>Geobacteraceae</taxon>
        <taxon>Geobacter</taxon>
    </lineage>
</organism>
<reference evidence="2" key="1">
    <citation type="submission" date="2009-07" db="EMBL/GenBank/DDBJ databases">
        <title>Complete sequence of Geobacter sp. M21.</title>
        <authorList>
            <consortium name="US DOE Joint Genome Institute"/>
            <person name="Lucas S."/>
            <person name="Copeland A."/>
            <person name="Lapidus A."/>
            <person name="Glavina del Rio T."/>
            <person name="Dalin E."/>
            <person name="Tice H."/>
            <person name="Bruce D."/>
            <person name="Goodwin L."/>
            <person name="Pitluck S."/>
            <person name="Saunders E."/>
            <person name="Brettin T."/>
            <person name="Detter J.C."/>
            <person name="Han C."/>
            <person name="Larimer F."/>
            <person name="Land M."/>
            <person name="Hauser L."/>
            <person name="Kyrpides N."/>
            <person name="Ovchinnikova G."/>
            <person name="Lovley D."/>
        </authorList>
    </citation>
    <scope>NUCLEOTIDE SEQUENCE [LARGE SCALE GENOMIC DNA]</scope>
    <source>
        <strain evidence="2">M21</strain>
    </source>
</reference>
<dbReference type="KEGG" id="gem:GM21_2883"/>
<dbReference type="AlphaFoldDB" id="C6E231"/>
<accession>C6E231</accession>
<name>C6E231_GEOSM</name>
<feature type="domain" description="Membrane iron-sulfur containing protein FtrD-like" evidence="1">
    <location>
        <begin position="51"/>
        <end position="151"/>
    </location>
</feature>
<protein>
    <submittedName>
        <fullName evidence="2">Membrane protein-like protein</fullName>
    </submittedName>
</protein>
<dbReference type="Pfam" id="PF10080">
    <property type="entry name" value="FtrD-like"/>
    <property type="match status" value="1"/>
</dbReference>
<dbReference type="EMBL" id="CP001661">
    <property type="protein sequence ID" value="ACT18915.1"/>
    <property type="molecule type" value="Genomic_DNA"/>
</dbReference>
<dbReference type="PROSITE" id="PS51257">
    <property type="entry name" value="PROKAR_LIPOPROTEIN"/>
    <property type="match status" value="1"/>
</dbReference>
<evidence type="ECO:0000259" key="1">
    <source>
        <dbReference type="Pfam" id="PF10080"/>
    </source>
</evidence>
<dbReference type="HOGENOM" id="CLU_120865_1_0_7"/>
<sequence>MSGIRKGSVVRGTVTAGAVLLGSVTFFGCSKVETAKIDGGVVTIPVAKVTDQAKFYNYVDNGKEISYFVAKAPDGSYKAAFNACDSCYREKKGYEQQGSVMNCISCNQKFAIDGLGPNATGGCNPGYLPIEVKGDAIAISESTLKGGAKYF</sequence>